<dbReference type="Gene3D" id="3.40.50.150">
    <property type="entry name" value="Vaccinia Virus protein VP39"/>
    <property type="match status" value="1"/>
</dbReference>
<keyword evidence="3" id="KW-0949">S-adenosyl-L-methionine</keyword>
<gene>
    <name evidence="5" type="ORF">TCE0_004r00270</name>
</gene>
<dbReference type="GO" id="GO:0032259">
    <property type="term" value="P:methylation"/>
    <property type="evidence" value="ECO:0007669"/>
    <property type="project" value="UniProtKB-KW"/>
</dbReference>
<dbReference type="InterPro" id="IPR036390">
    <property type="entry name" value="WH_DNA-bd_sf"/>
</dbReference>
<proteinExistence type="predicted"/>
<dbReference type="AlphaFoldDB" id="A0A0B8N3F5"/>
<evidence type="ECO:0000259" key="4">
    <source>
        <dbReference type="Pfam" id="PF00891"/>
    </source>
</evidence>
<dbReference type="GO" id="GO:0008171">
    <property type="term" value="F:O-methyltransferase activity"/>
    <property type="evidence" value="ECO:0007669"/>
    <property type="project" value="InterPro"/>
</dbReference>
<keyword evidence="1" id="KW-0489">Methyltransferase</keyword>
<feature type="domain" description="O-methyltransferase C-terminal" evidence="4">
    <location>
        <begin position="184"/>
        <end position="397"/>
    </location>
</feature>
<dbReference type="InterPro" id="IPR029063">
    <property type="entry name" value="SAM-dependent_MTases_sf"/>
</dbReference>
<organism evidence="5 6">
    <name type="scientific">Talaromyces pinophilus</name>
    <name type="common">Penicillium pinophilum</name>
    <dbReference type="NCBI Taxonomy" id="128442"/>
    <lineage>
        <taxon>Eukaryota</taxon>
        <taxon>Fungi</taxon>
        <taxon>Dikarya</taxon>
        <taxon>Ascomycota</taxon>
        <taxon>Pezizomycotina</taxon>
        <taxon>Eurotiomycetes</taxon>
        <taxon>Eurotiomycetidae</taxon>
        <taxon>Eurotiales</taxon>
        <taxon>Trichocomaceae</taxon>
        <taxon>Talaromyces</taxon>
        <taxon>Talaromyces sect. Talaromyces</taxon>
    </lineage>
</organism>
<sequence>MDINTDLESIAASIVENTKAIGEYRLKDSSGNIQLLPRDAPQEAQHARQLLLQASIQLQQLCTEPSEFLDQAQIHYQQLSAFQWLIHFQILQHIPLGTDVSVAYEDIAKAANVSSRRLKSVARMAMTGGILAEDESQRVKHSRISAQIVSEPALLDWALFITRYSAPTALAFARATERWGDSKDKNETAYNLAFNTPMAFFDHVSQSEEMTQHFAGYMRGQGRSSGLAVEHLITGYDWARLGPAHVVDVGGSTGQIALMLASNFPDLSFTIEDLPSTIEESRIQLRDIDPSIASRISLKAHDFMQPQPHEISHLADVYLLRKILHDWPTATAHKILQNLVSSMKPGARIVVMDTILPLPGTFPTPQEAALRVRDLIMAQNFNSNERERDDWIELFGSTTPPLRLNNEWQSMKSVMAVMELVIQE</sequence>
<dbReference type="InterPro" id="IPR016461">
    <property type="entry name" value="COMT-like"/>
</dbReference>
<evidence type="ECO:0000313" key="6">
    <source>
        <dbReference type="Proteomes" id="UP000053095"/>
    </source>
</evidence>
<dbReference type="PROSITE" id="PS51683">
    <property type="entry name" value="SAM_OMT_II"/>
    <property type="match status" value="1"/>
</dbReference>
<dbReference type="InterPro" id="IPR001077">
    <property type="entry name" value="COMT_C"/>
</dbReference>
<dbReference type="EMBL" id="DF933800">
    <property type="protein sequence ID" value="GAM33401.1"/>
    <property type="molecule type" value="Genomic_DNA"/>
</dbReference>
<dbReference type="Proteomes" id="UP000053095">
    <property type="component" value="Unassembled WGS sequence"/>
</dbReference>
<dbReference type="PANTHER" id="PTHR43712">
    <property type="entry name" value="PUTATIVE (AFU_ORTHOLOGUE AFUA_4G14580)-RELATED"/>
    <property type="match status" value="1"/>
</dbReference>
<dbReference type="Pfam" id="PF00891">
    <property type="entry name" value="Methyltransf_2"/>
    <property type="match status" value="1"/>
</dbReference>
<evidence type="ECO:0000256" key="2">
    <source>
        <dbReference type="ARBA" id="ARBA00022679"/>
    </source>
</evidence>
<evidence type="ECO:0000256" key="3">
    <source>
        <dbReference type="ARBA" id="ARBA00022691"/>
    </source>
</evidence>
<protein>
    <recommendedName>
        <fullName evidence="4">O-methyltransferase C-terminal domain-containing protein</fullName>
    </recommendedName>
</protein>
<accession>A0A0B8N3F5</accession>
<reference evidence="6" key="1">
    <citation type="journal article" date="2015" name="Genome Announc.">
        <title>Draft genome sequence of Talaromyces cellulolyticus strain Y-94, a source of lignocellulosic biomass-degrading enzymes.</title>
        <authorList>
            <person name="Fujii T."/>
            <person name="Koike H."/>
            <person name="Sawayama S."/>
            <person name="Yano S."/>
            <person name="Inoue H."/>
        </authorList>
    </citation>
    <scope>NUCLEOTIDE SEQUENCE [LARGE SCALE GENOMIC DNA]</scope>
    <source>
        <strain evidence="6">Y-94</strain>
    </source>
</reference>
<dbReference type="SUPFAM" id="SSF53335">
    <property type="entry name" value="S-adenosyl-L-methionine-dependent methyltransferases"/>
    <property type="match status" value="1"/>
</dbReference>
<dbReference type="PANTHER" id="PTHR43712:SF19">
    <property type="entry name" value="DUAL O-METHYLTRANSFERASE_FAD-DEPENDENT MONOOXYGENASE ELCB"/>
    <property type="match status" value="1"/>
</dbReference>
<evidence type="ECO:0000313" key="5">
    <source>
        <dbReference type="EMBL" id="GAM33401.1"/>
    </source>
</evidence>
<keyword evidence="2" id="KW-0808">Transferase</keyword>
<name>A0A0B8N3F5_TALPI</name>
<keyword evidence="6" id="KW-1185">Reference proteome</keyword>
<evidence type="ECO:0000256" key="1">
    <source>
        <dbReference type="ARBA" id="ARBA00022603"/>
    </source>
</evidence>
<dbReference type="SUPFAM" id="SSF46785">
    <property type="entry name" value="Winged helix' DNA-binding domain"/>
    <property type="match status" value="1"/>
</dbReference>